<sequence>MAYTISRHYLAAAAAGCALALSFAASAQAEVKLAFLVDNAPATVKAAEALAAAFHARNPDITIEVEARAAGGEGDNIVKTRLATGEMTDVFMYNAGSLFHALNPQQNMLDLTDEPYQSDIMDTFKAVVSENDRIYGAPFQTAMGGGVLYNRKIYAELGLEVPKTWAEFMKNNEAIKAKGGVAPVIQTFRDTWTSQLFVLGDFYNVLQAVPDFPEKYTANQIKYATTPAALRGFEHQAEVFNAGYLNEDFGSASYDDGLRMVSKGEGAHYPMLTFAIGNLFENYRDDIDNVGFFALPGDDAATNGLTAWMANGIYGYAQTEYPDEVKKFIAFVAGKEGCDTQTEAVGAIGPYMTKSCTLPDDVPPATKDLVAYFAEGGRNAPALEFLSPVKGPALEQITVEIGSGIRSPLDGAKLYDEDVRKQALQLGLPGWE</sequence>
<dbReference type="Proteomes" id="UP000231070">
    <property type="component" value="Unassembled WGS sequence"/>
</dbReference>
<reference evidence="6 7" key="1">
    <citation type="submission" date="2017-08" db="EMBL/GenBank/DDBJ databases">
        <title>Pleomorphomonas carboxidotrophicus sp. nov., a new mesophilic hydrogenogenic carboxidotroph.</title>
        <authorList>
            <person name="Esquivel-Elizondo S."/>
            <person name="Krajmalnik-Brown R."/>
            <person name="Maldonado J."/>
        </authorList>
    </citation>
    <scope>NUCLEOTIDE SEQUENCE [LARGE SCALE GENOMIC DNA]</scope>
    <source>
        <strain evidence="6 7">SVCO-16</strain>
    </source>
</reference>
<dbReference type="Gene3D" id="3.40.190.10">
    <property type="entry name" value="Periplasmic binding protein-like II"/>
    <property type="match status" value="2"/>
</dbReference>
<dbReference type="PANTHER" id="PTHR43649:SF29">
    <property type="entry name" value="OSMOPROTECTIVE COMPOUNDS-BINDING PROTEIN GGTB"/>
    <property type="match status" value="1"/>
</dbReference>
<evidence type="ECO:0000256" key="5">
    <source>
        <dbReference type="SAM" id="SignalP"/>
    </source>
</evidence>
<dbReference type="SUPFAM" id="SSF53850">
    <property type="entry name" value="Periplasmic binding protein-like II"/>
    <property type="match status" value="1"/>
</dbReference>
<evidence type="ECO:0000256" key="1">
    <source>
        <dbReference type="ARBA" id="ARBA00004418"/>
    </source>
</evidence>
<comment type="similarity">
    <text evidence="2">Belongs to the bacterial solute-binding protein 1 family.</text>
</comment>
<dbReference type="GO" id="GO:0042597">
    <property type="term" value="C:periplasmic space"/>
    <property type="evidence" value="ECO:0007669"/>
    <property type="project" value="UniProtKB-SubCell"/>
</dbReference>
<evidence type="ECO:0000313" key="6">
    <source>
        <dbReference type="EMBL" id="PIO98684.1"/>
    </source>
</evidence>
<protein>
    <submittedName>
        <fullName evidence="6">ABC transporter substrate-binding protein</fullName>
    </submittedName>
</protein>
<dbReference type="InterPro" id="IPR006059">
    <property type="entry name" value="SBP"/>
</dbReference>
<dbReference type="Pfam" id="PF01547">
    <property type="entry name" value="SBP_bac_1"/>
    <property type="match status" value="1"/>
</dbReference>
<evidence type="ECO:0000256" key="2">
    <source>
        <dbReference type="ARBA" id="ARBA00008520"/>
    </source>
</evidence>
<proteinExistence type="inferred from homology"/>
<accession>A0A2G9WVH8</accession>
<dbReference type="EMBL" id="NQVN01000008">
    <property type="protein sequence ID" value="PIO98684.1"/>
    <property type="molecule type" value="Genomic_DNA"/>
</dbReference>
<dbReference type="AlphaFoldDB" id="A0A2G9WVH8"/>
<dbReference type="OrthoDB" id="2509690at2"/>
<dbReference type="RefSeq" id="WP_100080979.1">
    <property type="nucleotide sequence ID" value="NZ_NQVN01000008.1"/>
</dbReference>
<evidence type="ECO:0000256" key="4">
    <source>
        <dbReference type="ARBA" id="ARBA00022764"/>
    </source>
</evidence>
<comment type="caution">
    <text evidence="6">The sequence shown here is derived from an EMBL/GenBank/DDBJ whole genome shotgun (WGS) entry which is preliminary data.</text>
</comment>
<feature type="signal peptide" evidence="5">
    <location>
        <begin position="1"/>
        <end position="29"/>
    </location>
</feature>
<feature type="chain" id="PRO_5013600947" evidence="5">
    <location>
        <begin position="30"/>
        <end position="432"/>
    </location>
</feature>
<keyword evidence="7" id="KW-1185">Reference proteome</keyword>
<dbReference type="InterPro" id="IPR050490">
    <property type="entry name" value="Bact_solute-bd_prot1"/>
</dbReference>
<organism evidence="6 7">
    <name type="scientific">Pleomorphomonas carboxyditropha</name>
    <dbReference type="NCBI Taxonomy" id="2023338"/>
    <lineage>
        <taxon>Bacteria</taxon>
        <taxon>Pseudomonadati</taxon>
        <taxon>Pseudomonadota</taxon>
        <taxon>Alphaproteobacteria</taxon>
        <taxon>Hyphomicrobiales</taxon>
        <taxon>Pleomorphomonadaceae</taxon>
        <taxon>Pleomorphomonas</taxon>
    </lineage>
</organism>
<comment type="subcellular location">
    <subcellularLocation>
        <location evidence="1">Periplasm</location>
    </subcellularLocation>
</comment>
<gene>
    <name evidence="6" type="ORF">CJ014_13325</name>
</gene>
<keyword evidence="3" id="KW-0813">Transport</keyword>
<evidence type="ECO:0000313" key="7">
    <source>
        <dbReference type="Proteomes" id="UP000231070"/>
    </source>
</evidence>
<keyword evidence="5" id="KW-0732">Signal</keyword>
<name>A0A2G9WVH8_9HYPH</name>
<dbReference type="PANTHER" id="PTHR43649">
    <property type="entry name" value="ARABINOSE-BINDING PROTEIN-RELATED"/>
    <property type="match status" value="1"/>
</dbReference>
<evidence type="ECO:0000256" key="3">
    <source>
        <dbReference type="ARBA" id="ARBA00022448"/>
    </source>
</evidence>
<keyword evidence="4" id="KW-0574">Periplasm</keyword>